<evidence type="ECO:0000313" key="7">
    <source>
        <dbReference type="Proteomes" id="UP001162060"/>
    </source>
</evidence>
<evidence type="ECO:0000256" key="4">
    <source>
        <dbReference type="ARBA" id="ARBA00023136"/>
    </source>
</evidence>
<evidence type="ECO:0000256" key="3">
    <source>
        <dbReference type="ARBA" id="ARBA00022989"/>
    </source>
</evidence>
<feature type="transmembrane region" description="Helical" evidence="5">
    <location>
        <begin position="16"/>
        <end position="37"/>
    </location>
</feature>
<reference evidence="6" key="1">
    <citation type="submission" date="2024-01" db="EMBL/GenBank/DDBJ databases">
        <authorList>
            <person name="Webb A."/>
        </authorList>
    </citation>
    <scope>NUCLEOTIDE SEQUENCE</scope>
    <source>
        <strain evidence="6">Pm1</strain>
    </source>
</reference>
<accession>A0AAV1TA43</accession>
<organism evidence="6 7">
    <name type="scientific">Peronospora matthiolae</name>
    <dbReference type="NCBI Taxonomy" id="2874970"/>
    <lineage>
        <taxon>Eukaryota</taxon>
        <taxon>Sar</taxon>
        <taxon>Stramenopiles</taxon>
        <taxon>Oomycota</taxon>
        <taxon>Peronosporomycetes</taxon>
        <taxon>Peronosporales</taxon>
        <taxon>Peronosporaceae</taxon>
        <taxon>Peronospora</taxon>
    </lineage>
</organism>
<dbReference type="Proteomes" id="UP001162060">
    <property type="component" value="Unassembled WGS sequence"/>
</dbReference>
<dbReference type="EMBL" id="CAKLBY020000032">
    <property type="protein sequence ID" value="CAK7907518.1"/>
    <property type="molecule type" value="Genomic_DNA"/>
</dbReference>
<comment type="subcellular location">
    <subcellularLocation>
        <location evidence="1">Membrane</location>
    </subcellularLocation>
</comment>
<dbReference type="GO" id="GO:0016020">
    <property type="term" value="C:membrane"/>
    <property type="evidence" value="ECO:0007669"/>
    <property type="project" value="UniProtKB-SubCell"/>
</dbReference>
<evidence type="ECO:0008006" key="8">
    <source>
        <dbReference type="Google" id="ProtNLM"/>
    </source>
</evidence>
<gene>
    <name evidence="6" type="ORF">PM001_LOCUS3551</name>
</gene>
<name>A0AAV1TA43_9STRA</name>
<sequence length="57" mass="6473">MFYASSFFQNADWKTLLIASITLVYIVNVTIAALMLMDSAGRRPLLIWSMVGMLCRQ</sequence>
<evidence type="ECO:0000256" key="2">
    <source>
        <dbReference type="ARBA" id="ARBA00022692"/>
    </source>
</evidence>
<dbReference type="InterPro" id="IPR036259">
    <property type="entry name" value="MFS_trans_sf"/>
</dbReference>
<keyword evidence="3 5" id="KW-1133">Transmembrane helix</keyword>
<keyword evidence="2 5" id="KW-0812">Transmembrane</keyword>
<keyword evidence="4 5" id="KW-0472">Membrane</keyword>
<evidence type="ECO:0000256" key="1">
    <source>
        <dbReference type="ARBA" id="ARBA00004370"/>
    </source>
</evidence>
<dbReference type="Gene3D" id="1.20.1250.20">
    <property type="entry name" value="MFS general substrate transporter like domains"/>
    <property type="match status" value="1"/>
</dbReference>
<evidence type="ECO:0000256" key="5">
    <source>
        <dbReference type="SAM" id="Phobius"/>
    </source>
</evidence>
<protein>
    <recommendedName>
        <fullName evidence="8">Major facilitator superfamily (MFS) profile domain-containing protein</fullName>
    </recommendedName>
</protein>
<dbReference type="GO" id="GO:0022857">
    <property type="term" value="F:transmembrane transporter activity"/>
    <property type="evidence" value="ECO:0007669"/>
    <property type="project" value="InterPro"/>
</dbReference>
<comment type="caution">
    <text evidence="6">The sequence shown here is derived from an EMBL/GenBank/DDBJ whole genome shotgun (WGS) entry which is preliminary data.</text>
</comment>
<proteinExistence type="predicted"/>
<dbReference type="Pfam" id="PF00083">
    <property type="entry name" value="Sugar_tr"/>
    <property type="match status" value="1"/>
</dbReference>
<dbReference type="AlphaFoldDB" id="A0AAV1TA43"/>
<evidence type="ECO:0000313" key="6">
    <source>
        <dbReference type="EMBL" id="CAK7907518.1"/>
    </source>
</evidence>
<dbReference type="InterPro" id="IPR005828">
    <property type="entry name" value="MFS_sugar_transport-like"/>
</dbReference>